<evidence type="ECO:0000313" key="5">
    <source>
        <dbReference type="EMBL" id="RCW70364.1"/>
    </source>
</evidence>
<dbReference type="InterPro" id="IPR005511">
    <property type="entry name" value="SMP-30"/>
</dbReference>
<name>A0A368XWF5_9BURK</name>
<feature type="domain" description="SMP-30/Gluconolactonase/LRE-like region" evidence="4">
    <location>
        <begin position="30"/>
        <end position="274"/>
    </location>
</feature>
<keyword evidence="6" id="KW-1185">Reference proteome</keyword>
<proteinExistence type="inferred from homology"/>
<evidence type="ECO:0000256" key="3">
    <source>
        <dbReference type="PIRSR" id="PIRSR605511-2"/>
    </source>
</evidence>
<dbReference type="InterPro" id="IPR013658">
    <property type="entry name" value="SGL"/>
</dbReference>
<evidence type="ECO:0000313" key="6">
    <source>
        <dbReference type="Proteomes" id="UP000252884"/>
    </source>
</evidence>
<protein>
    <submittedName>
        <fullName evidence="5">Sugar lactone lactonase YvrE</fullName>
    </submittedName>
</protein>
<dbReference type="PANTHER" id="PTHR10907">
    <property type="entry name" value="REGUCALCIN"/>
    <property type="match status" value="1"/>
</dbReference>
<comment type="cofactor">
    <cofactor evidence="3">
        <name>Zn(2+)</name>
        <dbReference type="ChEBI" id="CHEBI:29105"/>
    </cofactor>
    <text evidence="3">Binds 1 divalent metal cation per subunit.</text>
</comment>
<dbReference type="GO" id="GO:0019853">
    <property type="term" value="P:L-ascorbic acid biosynthetic process"/>
    <property type="evidence" value="ECO:0007669"/>
    <property type="project" value="TreeGrafter"/>
</dbReference>
<organism evidence="5 6">
    <name type="scientific">Pseudorhodoferax soli</name>
    <dbReference type="NCBI Taxonomy" id="545864"/>
    <lineage>
        <taxon>Bacteria</taxon>
        <taxon>Pseudomonadati</taxon>
        <taxon>Pseudomonadota</taxon>
        <taxon>Betaproteobacteria</taxon>
        <taxon>Burkholderiales</taxon>
        <taxon>Comamonadaceae</taxon>
    </lineage>
</organism>
<dbReference type="EMBL" id="QPJK01000005">
    <property type="protein sequence ID" value="RCW70364.1"/>
    <property type="molecule type" value="Genomic_DNA"/>
</dbReference>
<feature type="binding site" evidence="3">
    <location>
        <position position="118"/>
    </location>
    <ligand>
        <name>substrate</name>
    </ligand>
</feature>
<dbReference type="Pfam" id="PF08450">
    <property type="entry name" value="SGL"/>
    <property type="match status" value="1"/>
</dbReference>
<keyword evidence="3" id="KW-0862">Zinc</keyword>
<dbReference type="GO" id="GO:0005509">
    <property type="term" value="F:calcium ion binding"/>
    <property type="evidence" value="ECO:0007669"/>
    <property type="project" value="TreeGrafter"/>
</dbReference>
<feature type="binding site" evidence="3">
    <location>
        <position position="167"/>
    </location>
    <ligand>
        <name>a divalent metal cation</name>
        <dbReference type="ChEBI" id="CHEBI:60240"/>
    </ligand>
</feature>
<comment type="similarity">
    <text evidence="1">Belongs to the SMP-30/CGR1 family.</text>
</comment>
<feature type="binding site" evidence="3">
    <location>
        <position position="116"/>
    </location>
    <ligand>
        <name>substrate</name>
    </ligand>
</feature>
<dbReference type="Proteomes" id="UP000252884">
    <property type="component" value="Unassembled WGS sequence"/>
</dbReference>
<feature type="binding site" evidence="3">
    <location>
        <position position="216"/>
    </location>
    <ligand>
        <name>a divalent metal cation</name>
        <dbReference type="ChEBI" id="CHEBI:60240"/>
    </ligand>
</feature>
<dbReference type="Gene3D" id="2.120.10.30">
    <property type="entry name" value="TolB, C-terminal domain"/>
    <property type="match status" value="1"/>
</dbReference>
<gene>
    <name evidence="5" type="ORF">DES41_105306</name>
</gene>
<reference evidence="5 6" key="1">
    <citation type="submission" date="2018-07" db="EMBL/GenBank/DDBJ databases">
        <title>Genomic Encyclopedia of Type Strains, Phase IV (KMG-IV): sequencing the most valuable type-strain genomes for metagenomic binning, comparative biology and taxonomic classification.</title>
        <authorList>
            <person name="Goeker M."/>
        </authorList>
    </citation>
    <scope>NUCLEOTIDE SEQUENCE [LARGE SCALE GENOMIC DNA]</scope>
    <source>
        <strain evidence="5 6">DSM 21634</strain>
    </source>
</reference>
<dbReference type="SUPFAM" id="SSF63829">
    <property type="entry name" value="Calcium-dependent phosphotriesterase"/>
    <property type="match status" value="1"/>
</dbReference>
<feature type="active site" description="Proton donor/acceptor" evidence="2">
    <location>
        <position position="216"/>
    </location>
</feature>
<dbReference type="AlphaFoldDB" id="A0A368XWF5"/>
<evidence type="ECO:0000259" key="4">
    <source>
        <dbReference type="Pfam" id="PF08450"/>
    </source>
</evidence>
<accession>A0A368XWF5</accession>
<dbReference type="InterPro" id="IPR011042">
    <property type="entry name" value="6-blade_b-propeller_TolB-like"/>
</dbReference>
<dbReference type="GO" id="GO:0004341">
    <property type="term" value="F:gluconolactonase activity"/>
    <property type="evidence" value="ECO:0007669"/>
    <property type="project" value="TreeGrafter"/>
</dbReference>
<dbReference type="PANTHER" id="PTHR10907:SF47">
    <property type="entry name" value="REGUCALCIN"/>
    <property type="match status" value="1"/>
</dbReference>
<evidence type="ECO:0000256" key="1">
    <source>
        <dbReference type="ARBA" id="ARBA00008853"/>
    </source>
</evidence>
<dbReference type="PRINTS" id="PR01790">
    <property type="entry name" value="SMP30FAMILY"/>
</dbReference>
<keyword evidence="3" id="KW-0479">Metal-binding</keyword>
<evidence type="ECO:0000256" key="2">
    <source>
        <dbReference type="PIRSR" id="PIRSR605511-1"/>
    </source>
</evidence>
<comment type="caution">
    <text evidence="5">The sequence shown here is derived from an EMBL/GenBank/DDBJ whole genome shotgun (WGS) entry which is preliminary data.</text>
</comment>
<sequence>MSANANEFAVSEFPLSTMNIQRLGDLKTALGECPVWHGGRLWLLDCRAGLVLALDAGTGAVVARHAAPAPLGAFAFHGDGADCIVLALKEEIATLDLHSGQLRTLARIEASHPQLRLNDGTALADGSFLVGTMHVPRVPGEAPLGGLYRLDPQLRLHRLDEGLGITNGPCVNPLTGRLHVADSSERVVYSYRIEADGRLADKQVFVRTEEYGSGPDGCAFDTEGGLWMALVRVGALARFDLQGRLTHKIDVPVTHPSALCFGGPGLADLFVTSISDSGRLQATGPLDGAVLKLTGLGFAGLARPVCRLAL</sequence>
<feature type="binding site" evidence="3">
    <location>
        <position position="32"/>
    </location>
    <ligand>
        <name>a divalent metal cation</name>
        <dbReference type="ChEBI" id="CHEBI:60240"/>
    </ligand>
</feature>